<sequence>MYLRTERSTLNSFDGWKLKKHEITKRGKNASNSLLQRLTADLPEPAANSAHESNAILQDWPEAAFETVERRTTFSELAEDRPNDDVSYEENVSVPFHGLIAQHANYMESGPPTWRFKLLVEAYWQLERMGEPTTYIVILSGFRGSV</sequence>
<gene>
    <name evidence="1" type="ORF">OUZ56_007168</name>
</gene>
<dbReference type="EMBL" id="JAOYFB010000001">
    <property type="protein sequence ID" value="KAK4005456.1"/>
    <property type="molecule type" value="Genomic_DNA"/>
</dbReference>
<reference evidence="1 2" key="1">
    <citation type="journal article" date="2023" name="Nucleic Acids Res.">
        <title>The hologenome of Daphnia magna reveals possible DNA methylation and microbiome-mediated evolution of the host genome.</title>
        <authorList>
            <person name="Chaturvedi A."/>
            <person name="Li X."/>
            <person name="Dhandapani V."/>
            <person name="Marshall H."/>
            <person name="Kissane S."/>
            <person name="Cuenca-Cambronero M."/>
            <person name="Asole G."/>
            <person name="Calvet F."/>
            <person name="Ruiz-Romero M."/>
            <person name="Marangio P."/>
            <person name="Guigo R."/>
            <person name="Rago D."/>
            <person name="Mirbahai L."/>
            <person name="Eastwood N."/>
            <person name="Colbourne J.K."/>
            <person name="Zhou J."/>
            <person name="Mallon E."/>
            <person name="Orsini L."/>
        </authorList>
    </citation>
    <scope>NUCLEOTIDE SEQUENCE [LARGE SCALE GENOMIC DNA]</scope>
    <source>
        <strain evidence="1">LRV0_1</strain>
    </source>
</reference>
<accession>A0ABQ9YXX3</accession>
<protein>
    <submittedName>
        <fullName evidence="1">Uncharacterized protein</fullName>
    </submittedName>
</protein>
<comment type="caution">
    <text evidence="1">The sequence shown here is derived from an EMBL/GenBank/DDBJ whole genome shotgun (WGS) entry which is preliminary data.</text>
</comment>
<dbReference type="Proteomes" id="UP001234178">
    <property type="component" value="Unassembled WGS sequence"/>
</dbReference>
<evidence type="ECO:0000313" key="2">
    <source>
        <dbReference type="Proteomes" id="UP001234178"/>
    </source>
</evidence>
<keyword evidence="2" id="KW-1185">Reference proteome</keyword>
<evidence type="ECO:0000313" key="1">
    <source>
        <dbReference type="EMBL" id="KAK4005456.1"/>
    </source>
</evidence>
<name>A0ABQ9YXX3_9CRUS</name>
<organism evidence="1 2">
    <name type="scientific">Daphnia magna</name>
    <dbReference type="NCBI Taxonomy" id="35525"/>
    <lineage>
        <taxon>Eukaryota</taxon>
        <taxon>Metazoa</taxon>
        <taxon>Ecdysozoa</taxon>
        <taxon>Arthropoda</taxon>
        <taxon>Crustacea</taxon>
        <taxon>Branchiopoda</taxon>
        <taxon>Diplostraca</taxon>
        <taxon>Cladocera</taxon>
        <taxon>Anomopoda</taxon>
        <taxon>Daphniidae</taxon>
        <taxon>Daphnia</taxon>
    </lineage>
</organism>
<proteinExistence type="predicted"/>